<organism evidence="2 3">
    <name type="scientific">Candidatus Schekmanbacteria bacterium RBG_13_48_7</name>
    <dbReference type="NCBI Taxonomy" id="1817878"/>
    <lineage>
        <taxon>Bacteria</taxon>
        <taxon>Candidatus Schekmaniibacteriota</taxon>
    </lineage>
</organism>
<sequence length="290" mass="32306">MVKYPAFLFFVLCIITLVLYGVSADTQPAEIHFINVGYGDSIFIKISSGYTILIDGGYQEQGANVLKYLEQHCRKKSLDMMICTHPHPDHIGGLITIAKNYTVHSLISNMDFTLNDQLSVLKEIVSKKNQNSQTIALTRGSVIYPVQDVKITVLNPQKITDDLNYSSLVLMVEIFKFKILFGGDIEETGEKELTEIMGHNLRAHILKLPHHGNSGYCDFINSVKPLIGIISVGENEWGAPNLQTIKTLDENKTLILRTDKAGGIILQLFKNGRIKIKSESGAEKTLDLTL</sequence>
<evidence type="ECO:0000313" key="3">
    <source>
        <dbReference type="Proteomes" id="UP000179266"/>
    </source>
</evidence>
<dbReference type="InterPro" id="IPR001279">
    <property type="entry name" value="Metallo-B-lactamas"/>
</dbReference>
<dbReference type="AlphaFoldDB" id="A0A1F7S3J3"/>
<accession>A0A1F7S3J3</accession>
<evidence type="ECO:0000313" key="2">
    <source>
        <dbReference type="EMBL" id="OGL47848.1"/>
    </source>
</evidence>
<dbReference type="Proteomes" id="UP000179266">
    <property type="component" value="Unassembled WGS sequence"/>
</dbReference>
<dbReference type="CDD" id="cd07731">
    <property type="entry name" value="ComA-like_MBL-fold"/>
    <property type="match status" value="1"/>
</dbReference>
<gene>
    <name evidence="2" type="ORF">A2161_19550</name>
</gene>
<dbReference type="PANTHER" id="PTHR30619">
    <property type="entry name" value="DNA INTERNALIZATION/COMPETENCE PROTEIN COMEC/REC2"/>
    <property type="match status" value="1"/>
</dbReference>
<evidence type="ECO:0000259" key="1">
    <source>
        <dbReference type="Pfam" id="PF00753"/>
    </source>
</evidence>
<reference evidence="2 3" key="1">
    <citation type="journal article" date="2016" name="Nat. Commun.">
        <title>Thousands of microbial genomes shed light on interconnected biogeochemical processes in an aquifer system.</title>
        <authorList>
            <person name="Anantharaman K."/>
            <person name="Brown C.T."/>
            <person name="Hug L.A."/>
            <person name="Sharon I."/>
            <person name="Castelle C.J."/>
            <person name="Probst A.J."/>
            <person name="Thomas B.C."/>
            <person name="Singh A."/>
            <person name="Wilkins M.J."/>
            <person name="Karaoz U."/>
            <person name="Brodie E.L."/>
            <person name="Williams K.H."/>
            <person name="Hubbard S.S."/>
            <person name="Banfield J.F."/>
        </authorList>
    </citation>
    <scope>NUCLEOTIDE SEQUENCE [LARGE SCALE GENOMIC DNA]</scope>
</reference>
<dbReference type="EMBL" id="MGDD01000056">
    <property type="protein sequence ID" value="OGL47848.1"/>
    <property type="molecule type" value="Genomic_DNA"/>
</dbReference>
<dbReference type="PANTHER" id="PTHR30619:SF1">
    <property type="entry name" value="RECOMBINATION PROTEIN 2"/>
    <property type="match status" value="1"/>
</dbReference>
<dbReference type="Gene3D" id="3.60.15.10">
    <property type="entry name" value="Ribonuclease Z/Hydroxyacylglutathione hydrolase-like"/>
    <property type="match status" value="1"/>
</dbReference>
<proteinExistence type="predicted"/>
<dbReference type="SUPFAM" id="SSF56281">
    <property type="entry name" value="Metallo-hydrolase/oxidoreductase"/>
    <property type="match status" value="1"/>
</dbReference>
<dbReference type="InterPro" id="IPR035681">
    <property type="entry name" value="ComA-like_MBL"/>
</dbReference>
<name>A0A1F7S3J3_9BACT</name>
<dbReference type="Pfam" id="PF00753">
    <property type="entry name" value="Lactamase_B"/>
    <property type="match status" value="1"/>
</dbReference>
<comment type="caution">
    <text evidence="2">The sequence shown here is derived from an EMBL/GenBank/DDBJ whole genome shotgun (WGS) entry which is preliminary data.</text>
</comment>
<dbReference type="InterPro" id="IPR036866">
    <property type="entry name" value="RibonucZ/Hydroxyglut_hydro"/>
</dbReference>
<protein>
    <recommendedName>
        <fullName evidence="1">Metallo-beta-lactamase domain-containing protein</fullName>
    </recommendedName>
</protein>
<dbReference type="InterPro" id="IPR052159">
    <property type="entry name" value="Competence_DNA_uptake"/>
</dbReference>
<feature type="domain" description="Metallo-beta-lactamase" evidence="1">
    <location>
        <begin position="36"/>
        <end position="202"/>
    </location>
</feature>